<dbReference type="Gene3D" id="3.40.50.150">
    <property type="entry name" value="Vaccinia Virus protein VP39"/>
    <property type="match status" value="1"/>
</dbReference>
<dbReference type="Pfam" id="PF13489">
    <property type="entry name" value="Methyltransf_23"/>
    <property type="match status" value="1"/>
</dbReference>
<proteinExistence type="predicted"/>
<evidence type="ECO:0008006" key="3">
    <source>
        <dbReference type="Google" id="ProtNLM"/>
    </source>
</evidence>
<evidence type="ECO:0000313" key="1">
    <source>
        <dbReference type="EMBL" id="OGG24444.1"/>
    </source>
</evidence>
<evidence type="ECO:0000313" key="2">
    <source>
        <dbReference type="Proteomes" id="UP000178759"/>
    </source>
</evidence>
<name>A0A1F6AIA1_9BACT</name>
<dbReference type="EMBL" id="MFJV01000001">
    <property type="protein sequence ID" value="OGG24444.1"/>
    <property type="molecule type" value="Genomic_DNA"/>
</dbReference>
<dbReference type="STRING" id="1798392.A3A79_04645"/>
<reference evidence="1 2" key="1">
    <citation type="journal article" date="2016" name="Nat. Commun.">
        <title>Thousands of microbial genomes shed light on interconnected biogeochemical processes in an aquifer system.</title>
        <authorList>
            <person name="Anantharaman K."/>
            <person name="Brown C.T."/>
            <person name="Hug L.A."/>
            <person name="Sharon I."/>
            <person name="Castelle C.J."/>
            <person name="Probst A.J."/>
            <person name="Thomas B.C."/>
            <person name="Singh A."/>
            <person name="Wilkins M.J."/>
            <person name="Karaoz U."/>
            <person name="Brodie E.L."/>
            <person name="Williams K.H."/>
            <person name="Hubbard S.S."/>
            <person name="Banfield J.F."/>
        </authorList>
    </citation>
    <scope>NUCLEOTIDE SEQUENCE [LARGE SCALE GENOMIC DNA]</scope>
</reference>
<comment type="caution">
    <text evidence="1">The sequence shown here is derived from an EMBL/GenBank/DDBJ whole genome shotgun (WGS) entry which is preliminary data.</text>
</comment>
<accession>A0A1F6AIA1</accession>
<dbReference type="AlphaFoldDB" id="A0A1F6AIA1"/>
<protein>
    <recommendedName>
        <fullName evidence="3">Methyltransferase type 11 domain-containing protein</fullName>
    </recommendedName>
</protein>
<dbReference type="PANTHER" id="PTHR43861:SF6">
    <property type="entry name" value="METHYLTRANSFERASE TYPE 11"/>
    <property type="match status" value="1"/>
</dbReference>
<dbReference type="Proteomes" id="UP000178759">
    <property type="component" value="Unassembled WGS sequence"/>
</dbReference>
<gene>
    <name evidence="1" type="ORF">A3A79_04645</name>
</gene>
<dbReference type="PANTHER" id="PTHR43861">
    <property type="entry name" value="TRANS-ACONITATE 2-METHYLTRANSFERASE-RELATED"/>
    <property type="match status" value="1"/>
</dbReference>
<organism evidence="1 2">
    <name type="scientific">Candidatus Gottesmanbacteria bacterium RIFCSPLOWO2_01_FULL_43_11b</name>
    <dbReference type="NCBI Taxonomy" id="1798392"/>
    <lineage>
        <taxon>Bacteria</taxon>
        <taxon>Candidatus Gottesmaniibacteriota</taxon>
    </lineage>
</organism>
<dbReference type="InterPro" id="IPR029063">
    <property type="entry name" value="SAM-dependent_MTases_sf"/>
</dbReference>
<sequence length="288" mass="33354">MNCYLCGASVETYLLKNGFCIYRCSKCGLGRTDLKKEYRTFVKQHYSKGYFTGDPRMSAYVDYKDDKVYIVRNLAKFLKKIHKHKPQGTLLDAGCALGFFVELALKKGYDAYGFDASSYAANEASQLVGAKRIQHGTIAEVNYKKKSFDVISMFDIFEHLDDPRADLRKIYSWLKDDGIIIIATGDTRSIFAQLMRRRWPFYSPPQHLFFFHKKNLADLLRQEGFTPFEWSRIGKWLSLRYLLHLARTTGESRIAQLVYPFAHHSRAGKLPVYMPVRDNMVVIAKKHL</sequence>
<dbReference type="CDD" id="cd02440">
    <property type="entry name" value="AdoMet_MTases"/>
    <property type="match status" value="1"/>
</dbReference>
<dbReference type="SUPFAM" id="SSF53335">
    <property type="entry name" value="S-adenosyl-L-methionine-dependent methyltransferases"/>
    <property type="match status" value="1"/>
</dbReference>